<keyword evidence="7" id="KW-0210">Decarboxylase</keyword>
<evidence type="ECO:0000313" key="15">
    <source>
        <dbReference type="EMBL" id="MBO0347847.1"/>
    </source>
</evidence>
<comment type="caution">
    <text evidence="15">The sequence shown here is derived from an EMBL/GenBank/DDBJ whole genome shotgun (WGS) entry which is preliminary data.</text>
</comment>
<keyword evidence="10" id="KW-0520">NAD</keyword>
<comment type="subcellular location">
    <subcellularLocation>
        <location evidence="2">Golgi apparatus</location>
        <location evidence="2">Golgi stack membrane</location>
        <topology evidence="2">Single-pass type II membrane protein</topology>
    </subcellularLocation>
</comment>
<evidence type="ECO:0000256" key="9">
    <source>
        <dbReference type="ARBA" id="ARBA00022989"/>
    </source>
</evidence>
<dbReference type="InterPro" id="IPR016040">
    <property type="entry name" value="NAD(P)-bd_dom"/>
</dbReference>
<evidence type="ECO:0000256" key="13">
    <source>
        <dbReference type="ARBA" id="ARBA00023239"/>
    </source>
</evidence>
<evidence type="ECO:0000256" key="6">
    <source>
        <dbReference type="ARBA" id="ARBA00022692"/>
    </source>
</evidence>
<feature type="domain" description="NAD(P)-binding" evidence="14">
    <location>
        <begin position="15"/>
        <end position="327"/>
    </location>
</feature>
<keyword evidence="9" id="KW-1133">Transmembrane helix</keyword>
<dbReference type="EC" id="4.1.1.35" evidence="5"/>
<dbReference type="InterPro" id="IPR044516">
    <property type="entry name" value="UXS-like"/>
</dbReference>
<dbReference type="InterPro" id="IPR036291">
    <property type="entry name" value="NAD(P)-bd_dom_sf"/>
</dbReference>
<dbReference type="RefSeq" id="WP_207086424.1">
    <property type="nucleotide sequence ID" value="NZ_JAFLQW010000046.1"/>
</dbReference>
<comment type="similarity">
    <text evidence="4">Belongs to the NAD(P)-dependent epimerase/dehydratase family. UDP-glucuronic acid decarboxylase subfamily.</text>
</comment>
<dbReference type="SUPFAM" id="SSF51735">
    <property type="entry name" value="NAD(P)-binding Rossmann-fold domains"/>
    <property type="match status" value="1"/>
</dbReference>
<evidence type="ECO:0000256" key="10">
    <source>
        <dbReference type="ARBA" id="ARBA00023027"/>
    </source>
</evidence>
<evidence type="ECO:0000259" key="14">
    <source>
        <dbReference type="Pfam" id="PF16363"/>
    </source>
</evidence>
<evidence type="ECO:0000256" key="8">
    <source>
        <dbReference type="ARBA" id="ARBA00022968"/>
    </source>
</evidence>
<dbReference type="EMBL" id="JAFLQW010000046">
    <property type="protein sequence ID" value="MBO0347847.1"/>
    <property type="molecule type" value="Genomic_DNA"/>
</dbReference>
<dbReference type="PANTHER" id="PTHR43078:SF6">
    <property type="entry name" value="UDP-GLUCURONIC ACID DECARBOXYLASE 1"/>
    <property type="match status" value="1"/>
</dbReference>
<evidence type="ECO:0000256" key="4">
    <source>
        <dbReference type="ARBA" id="ARBA00007505"/>
    </source>
</evidence>
<keyword evidence="8" id="KW-0735">Signal-anchor</keyword>
<evidence type="ECO:0000313" key="16">
    <source>
        <dbReference type="Proteomes" id="UP000664844"/>
    </source>
</evidence>
<evidence type="ECO:0000256" key="5">
    <source>
        <dbReference type="ARBA" id="ARBA00012290"/>
    </source>
</evidence>
<dbReference type="Pfam" id="PF16363">
    <property type="entry name" value="GDP_Man_Dehyd"/>
    <property type="match status" value="1"/>
</dbReference>
<organism evidence="15 16">
    <name type="scientific">Phormidium pseudopriestleyi FRX01</name>
    <dbReference type="NCBI Taxonomy" id="1759528"/>
    <lineage>
        <taxon>Bacteria</taxon>
        <taxon>Bacillati</taxon>
        <taxon>Cyanobacteriota</taxon>
        <taxon>Cyanophyceae</taxon>
        <taxon>Oscillatoriophycideae</taxon>
        <taxon>Oscillatoriales</taxon>
        <taxon>Oscillatoriaceae</taxon>
        <taxon>Phormidium</taxon>
    </lineage>
</organism>
<keyword evidence="11" id="KW-0333">Golgi apparatus</keyword>
<proteinExistence type="inferred from homology"/>
<comment type="pathway">
    <text evidence="3">Nucleotide-sugar biosynthesis; UDP-alpha-D-xylose biosynthesis; UDP-alpha-D-xylose from UDP-alpha-D-glucuronate: step 1/1.</text>
</comment>
<name>A0ABS3FN70_9CYAN</name>
<gene>
    <name evidence="15" type="ORF">J0895_01730</name>
</gene>
<keyword evidence="6" id="KW-0812">Transmembrane</keyword>
<evidence type="ECO:0000256" key="7">
    <source>
        <dbReference type="ARBA" id="ARBA00022793"/>
    </source>
</evidence>
<dbReference type="PANTHER" id="PTHR43078">
    <property type="entry name" value="UDP-GLUCURONIC ACID DECARBOXYLASE-RELATED"/>
    <property type="match status" value="1"/>
</dbReference>
<protein>
    <recommendedName>
        <fullName evidence="5">UDP-glucuronate decarboxylase</fullName>
        <ecNumber evidence="5">4.1.1.35</ecNumber>
    </recommendedName>
</protein>
<sequence length="348" mass="38296">MLNKPFERQQHPTYLITGGAGFIGSHLSEALLAKGSPVRVIDNLSTGSIENIRHLLDRPDFHFAYADITNDMVLDRLASEADIIIHLAAAVGVKLVVENPVQTIKTNIMGTEKVLETANRYQAKVVIASTSEVYGKGLSIPFREDDDVVLGPTSRNRWGYAASKMVDEFLALAYYHEKGLPVAIARLFNTVGPRQTGRYGMVIPRLIQQALQGEALTVYGDGQQSRCFLHVQDAVRALIGLAESSEAVGEVFNVGSQQEITIMDLAQRIIDRVGTTGNNRLSEIQMIPYGQAYAPGFEDMQRRFPDLSKIAEYMGWQPTRSLDEILDDAIDSLTPNNRSVAGGSIFLV</sequence>
<evidence type="ECO:0000256" key="12">
    <source>
        <dbReference type="ARBA" id="ARBA00023136"/>
    </source>
</evidence>
<keyword evidence="12" id="KW-0472">Membrane</keyword>
<evidence type="ECO:0000256" key="11">
    <source>
        <dbReference type="ARBA" id="ARBA00023034"/>
    </source>
</evidence>
<comment type="cofactor">
    <cofactor evidence="1">
        <name>NAD(+)</name>
        <dbReference type="ChEBI" id="CHEBI:57540"/>
    </cofactor>
</comment>
<reference evidence="15 16" key="1">
    <citation type="submission" date="2021-03" db="EMBL/GenBank/DDBJ databases">
        <title>Metabolic Capacity of the Antarctic Cyanobacterium Phormidium pseudopriestleyi that Sustains Oxygenic Photosynthesis in the Presence of Hydrogen Sulfide.</title>
        <authorList>
            <person name="Lumian J.E."/>
            <person name="Jungblut A.D."/>
            <person name="Dillon M.L."/>
            <person name="Hawes I."/>
            <person name="Doran P.T."/>
            <person name="Mackey T.J."/>
            <person name="Dick G.J."/>
            <person name="Grettenberger C.L."/>
            <person name="Sumner D.Y."/>
        </authorList>
    </citation>
    <scope>NUCLEOTIDE SEQUENCE [LARGE SCALE GENOMIC DNA]</scope>
    <source>
        <strain evidence="15 16">FRX01</strain>
    </source>
</reference>
<dbReference type="Proteomes" id="UP000664844">
    <property type="component" value="Unassembled WGS sequence"/>
</dbReference>
<keyword evidence="16" id="KW-1185">Reference proteome</keyword>
<keyword evidence="13" id="KW-0456">Lyase</keyword>
<dbReference type="Gene3D" id="3.40.50.720">
    <property type="entry name" value="NAD(P)-binding Rossmann-like Domain"/>
    <property type="match status" value="1"/>
</dbReference>
<accession>A0ABS3FN70</accession>
<evidence type="ECO:0000256" key="2">
    <source>
        <dbReference type="ARBA" id="ARBA00004447"/>
    </source>
</evidence>
<evidence type="ECO:0000256" key="1">
    <source>
        <dbReference type="ARBA" id="ARBA00001911"/>
    </source>
</evidence>
<evidence type="ECO:0000256" key="3">
    <source>
        <dbReference type="ARBA" id="ARBA00005100"/>
    </source>
</evidence>